<evidence type="ECO:0000313" key="2">
    <source>
        <dbReference type="Proteomes" id="UP001144280"/>
    </source>
</evidence>
<sequence>MCFIGGMAEQVAVTGLIHRAQPDSDAVAAAGSRAAAEGWTVRYEFVVVDGDAAEQLMSRQAAAVRAALEYFAQYPTSQPEQAGRGRGVSETAAG</sequence>
<gene>
    <name evidence="1" type="ORF">Pa4123_90870</name>
</gene>
<accession>A0ABQ5RD00</accession>
<keyword evidence="2" id="KW-1185">Reference proteome</keyword>
<dbReference type="EMBL" id="BSDI01000102">
    <property type="protein sequence ID" value="GLI03807.1"/>
    <property type="molecule type" value="Genomic_DNA"/>
</dbReference>
<proteinExistence type="predicted"/>
<protein>
    <submittedName>
        <fullName evidence="1">Uncharacterized protein</fullName>
    </submittedName>
</protein>
<dbReference type="Proteomes" id="UP001144280">
    <property type="component" value="Unassembled WGS sequence"/>
</dbReference>
<organism evidence="1 2">
    <name type="scientific">Phytohabitans aurantiacus</name>
    <dbReference type="NCBI Taxonomy" id="3016789"/>
    <lineage>
        <taxon>Bacteria</taxon>
        <taxon>Bacillati</taxon>
        <taxon>Actinomycetota</taxon>
        <taxon>Actinomycetes</taxon>
        <taxon>Micromonosporales</taxon>
        <taxon>Micromonosporaceae</taxon>
    </lineage>
</organism>
<comment type="caution">
    <text evidence="1">The sequence shown here is derived from an EMBL/GenBank/DDBJ whole genome shotgun (WGS) entry which is preliminary data.</text>
</comment>
<reference evidence="1" key="1">
    <citation type="submission" date="2022-12" db="EMBL/GenBank/DDBJ databases">
        <title>New Phytohabitans aurantiacus sp. RD004123 nov., an actinomycete isolated from soil.</title>
        <authorList>
            <person name="Triningsih D.W."/>
            <person name="Harunari E."/>
            <person name="Igarashi Y."/>
        </authorList>
    </citation>
    <scope>NUCLEOTIDE SEQUENCE</scope>
    <source>
        <strain evidence="1">RD004123</strain>
    </source>
</reference>
<evidence type="ECO:0000313" key="1">
    <source>
        <dbReference type="EMBL" id="GLI03807.1"/>
    </source>
</evidence>
<name>A0ABQ5RD00_9ACTN</name>